<comment type="caution">
    <text evidence="1">The sequence shown here is derived from an EMBL/GenBank/DDBJ whole genome shotgun (WGS) entry which is preliminary data.</text>
</comment>
<reference evidence="1 2" key="1">
    <citation type="journal article" date="2019" name="Commun. Biol.">
        <title>The bagworm genome reveals a unique fibroin gene that provides high tensile strength.</title>
        <authorList>
            <person name="Kono N."/>
            <person name="Nakamura H."/>
            <person name="Ohtoshi R."/>
            <person name="Tomita M."/>
            <person name="Numata K."/>
            <person name="Arakawa K."/>
        </authorList>
    </citation>
    <scope>NUCLEOTIDE SEQUENCE [LARGE SCALE GENOMIC DNA]</scope>
</reference>
<evidence type="ECO:0000313" key="1">
    <source>
        <dbReference type="EMBL" id="GBP41131.1"/>
    </source>
</evidence>
<sequence length="136" mass="15207">MSRRAEPRAKASFIVKVSGVMLQYLNINGDKYKQLFPWKVIIFLRQNSKNAQQSSFAQLCALVAAADHTSAQPSPIRDNKVSGSEVLRAISTELKVGENACPRRAGAPRRRRRRRVIPQPGFVSRRLTFIAACIAK</sequence>
<accession>A0A4C1VR42</accession>
<keyword evidence="2" id="KW-1185">Reference proteome</keyword>
<organism evidence="1 2">
    <name type="scientific">Eumeta variegata</name>
    <name type="common">Bagworm moth</name>
    <name type="synonym">Eumeta japonica</name>
    <dbReference type="NCBI Taxonomy" id="151549"/>
    <lineage>
        <taxon>Eukaryota</taxon>
        <taxon>Metazoa</taxon>
        <taxon>Ecdysozoa</taxon>
        <taxon>Arthropoda</taxon>
        <taxon>Hexapoda</taxon>
        <taxon>Insecta</taxon>
        <taxon>Pterygota</taxon>
        <taxon>Neoptera</taxon>
        <taxon>Endopterygota</taxon>
        <taxon>Lepidoptera</taxon>
        <taxon>Glossata</taxon>
        <taxon>Ditrysia</taxon>
        <taxon>Tineoidea</taxon>
        <taxon>Psychidae</taxon>
        <taxon>Oiketicinae</taxon>
        <taxon>Eumeta</taxon>
    </lineage>
</organism>
<evidence type="ECO:0000313" key="2">
    <source>
        <dbReference type="Proteomes" id="UP000299102"/>
    </source>
</evidence>
<protein>
    <submittedName>
        <fullName evidence="1">Uncharacterized protein</fullName>
    </submittedName>
</protein>
<dbReference type="EMBL" id="BGZK01000393">
    <property type="protein sequence ID" value="GBP41131.1"/>
    <property type="molecule type" value="Genomic_DNA"/>
</dbReference>
<proteinExistence type="predicted"/>
<dbReference type="AlphaFoldDB" id="A0A4C1VR42"/>
<dbReference type="Proteomes" id="UP000299102">
    <property type="component" value="Unassembled WGS sequence"/>
</dbReference>
<name>A0A4C1VR42_EUMVA</name>
<gene>
    <name evidence="1" type="ORF">EVAR_32584_1</name>
</gene>